<dbReference type="AlphaFoldDB" id="A0A9K3NH29"/>
<dbReference type="Gramene" id="mRNA:HanXRQr2_Chr07g0305121">
    <property type="protein sequence ID" value="mRNA:HanXRQr2_Chr07g0305121"/>
    <property type="gene ID" value="HanXRQr2_Chr07g0305121"/>
</dbReference>
<dbReference type="Proteomes" id="UP000215914">
    <property type="component" value="Unassembled WGS sequence"/>
</dbReference>
<sequence>MPTLPPITHGCVSSVSFMLQMQSWTHRKKNHAVADVVARARETGYKAGYTECLTHVNVVSE</sequence>
<evidence type="ECO:0000313" key="1">
    <source>
        <dbReference type="EMBL" id="KAF5799490.1"/>
    </source>
</evidence>
<reference evidence="1" key="2">
    <citation type="submission" date="2020-06" db="EMBL/GenBank/DDBJ databases">
        <title>Helianthus annuus Genome sequencing and assembly Release 2.</title>
        <authorList>
            <person name="Gouzy J."/>
            <person name="Langlade N."/>
            <person name="Munos S."/>
        </authorList>
    </citation>
    <scope>NUCLEOTIDE SEQUENCE</scope>
    <source>
        <tissue evidence="1">Leaves</tissue>
    </source>
</reference>
<comment type="caution">
    <text evidence="1">The sequence shown here is derived from an EMBL/GenBank/DDBJ whole genome shotgun (WGS) entry which is preliminary data.</text>
</comment>
<gene>
    <name evidence="1" type="ORF">HanXRQr2_Chr07g0305121</name>
</gene>
<proteinExistence type="predicted"/>
<protein>
    <submittedName>
        <fullName evidence="1">Uncharacterized protein</fullName>
    </submittedName>
</protein>
<dbReference type="EMBL" id="MNCJ02000322">
    <property type="protein sequence ID" value="KAF5799490.1"/>
    <property type="molecule type" value="Genomic_DNA"/>
</dbReference>
<name>A0A9K3NH29_HELAN</name>
<evidence type="ECO:0000313" key="2">
    <source>
        <dbReference type="Proteomes" id="UP000215914"/>
    </source>
</evidence>
<keyword evidence="2" id="KW-1185">Reference proteome</keyword>
<reference evidence="1" key="1">
    <citation type="journal article" date="2017" name="Nature">
        <title>The sunflower genome provides insights into oil metabolism, flowering and Asterid evolution.</title>
        <authorList>
            <person name="Badouin H."/>
            <person name="Gouzy J."/>
            <person name="Grassa C.J."/>
            <person name="Murat F."/>
            <person name="Staton S.E."/>
            <person name="Cottret L."/>
            <person name="Lelandais-Briere C."/>
            <person name="Owens G.L."/>
            <person name="Carrere S."/>
            <person name="Mayjonade B."/>
            <person name="Legrand L."/>
            <person name="Gill N."/>
            <person name="Kane N.C."/>
            <person name="Bowers J.E."/>
            <person name="Hubner S."/>
            <person name="Bellec A."/>
            <person name="Berard A."/>
            <person name="Berges H."/>
            <person name="Blanchet N."/>
            <person name="Boniface M.C."/>
            <person name="Brunel D."/>
            <person name="Catrice O."/>
            <person name="Chaidir N."/>
            <person name="Claudel C."/>
            <person name="Donnadieu C."/>
            <person name="Faraut T."/>
            <person name="Fievet G."/>
            <person name="Helmstetter N."/>
            <person name="King M."/>
            <person name="Knapp S.J."/>
            <person name="Lai Z."/>
            <person name="Le Paslier M.C."/>
            <person name="Lippi Y."/>
            <person name="Lorenzon L."/>
            <person name="Mandel J.R."/>
            <person name="Marage G."/>
            <person name="Marchand G."/>
            <person name="Marquand E."/>
            <person name="Bret-Mestries E."/>
            <person name="Morien E."/>
            <person name="Nambeesan S."/>
            <person name="Nguyen T."/>
            <person name="Pegot-Espagnet P."/>
            <person name="Pouilly N."/>
            <person name="Raftis F."/>
            <person name="Sallet E."/>
            <person name="Schiex T."/>
            <person name="Thomas J."/>
            <person name="Vandecasteele C."/>
            <person name="Vares D."/>
            <person name="Vear F."/>
            <person name="Vautrin S."/>
            <person name="Crespi M."/>
            <person name="Mangin B."/>
            <person name="Burke J.M."/>
            <person name="Salse J."/>
            <person name="Munos S."/>
            <person name="Vincourt P."/>
            <person name="Rieseberg L.H."/>
            <person name="Langlade N.B."/>
        </authorList>
    </citation>
    <scope>NUCLEOTIDE SEQUENCE</scope>
    <source>
        <tissue evidence="1">Leaves</tissue>
    </source>
</reference>
<organism evidence="1 2">
    <name type="scientific">Helianthus annuus</name>
    <name type="common">Common sunflower</name>
    <dbReference type="NCBI Taxonomy" id="4232"/>
    <lineage>
        <taxon>Eukaryota</taxon>
        <taxon>Viridiplantae</taxon>
        <taxon>Streptophyta</taxon>
        <taxon>Embryophyta</taxon>
        <taxon>Tracheophyta</taxon>
        <taxon>Spermatophyta</taxon>
        <taxon>Magnoliopsida</taxon>
        <taxon>eudicotyledons</taxon>
        <taxon>Gunneridae</taxon>
        <taxon>Pentapetalae</taxon>
        <taxon>asterids</taxon>
        <taxon>campanulids</taxon>
        <taxon>Asterales</taxon>
        <taxon>Asteraceae</taxon>
        <taxon>Asteroideae</taxon>
        <taxon>Heliantheae alliance</taxon>
        <taxon>Heliantheae</taxon>
        <taxon>Helianthus</taxon>
    </lineage>
</organism>
<accession>A0A9K3NH29</accession>